<dbReference type="GO" id="GO:0000407">
    <property type="term" value="C:phagophore assembly site"/>
    <property type="evidence" value="ECO:0007669"/>
    <property type="project" value="TreeGrafter"/>
</dbReference>
<feature type="compositionally biased region" description="Low complexity" evidence="4">
    <location>
        <begin position="512"/>
        <end position="530"/>
    </location>
</feature>
<dbReference type="InterPro" id="IPR040182">
    <property type="entry name" value="ATG13"/>
</dbReference>
<feature type="compositionally biased region" description="Low complexity" evidence="4">
    <location>
        <begin position="335"/>
        <end position="378"/>
    </location>
</feature>
<organism evidence="6 7">
    <name type="scientific">Mortierella isabellina</name>
    <name type="common">Filamentous fungus</name>
    <name type="synonym">Umbelopsis isabellina</name>
    <dbReference type="NCBI Taxonomy" id="91625"/>
    <lineage>
        <taxon>Eukaryota</taxon>
        <taxon>Fungi</taxon>
        <taxon>Fungi incertae sedis</taxon>
        <taxon>Mucoromycota</taxon>
        <taxon>Mucoromycotina</taxon>
        <taxon>Umbelopsidomycetes</taxon>
        <taxon>Umbelopsidales</taxon>
        <taxon>Umbelopsidaceae</taxon>
        <taxon>Umbelopsis</taxon>
    </lineage>
</organism>
<feature type="compositionally biased region" description="Polar residues" evidence="4">
    <location>
        <begin position="23"/>
        <end position="47"/>
    </location>
</feature>
<accession>A0A8H7ULH2</accession>
<feature type="region of interest" description="Disordered" evidence="4">
    <location>
        <begin position="335"/>
        <end position="445"/>
    </location>
</feature>
<dbReference type="Gene3D" id="6.10.140.1900">
    <property type="match status" value="1"/>
</dbReference>
<feature type="region of interest" description="Disordered" evidence="4">
    <location>
        <begin position="512"/>
        <end position="578"/>
    </location>
</feature>
<feature type="compositionally biased region" description="Polar residues" evidence="4">
    <location>
        <begin position="379"/>
        <end position="401"/>
    </location>
</feature>
<keyword evidence="7" id="KW-1185">Reference proteome</keyword>
<gene>
    <name evidence="6" type="ORF">INT43_006184</name>
</gene>
<comment type="caution">
    <text evidence="6">The sequence shown here is derived from an EMBL/GenBank/DDBJ whole genome shotgun (WGS) entry which is preliminary data.</text>
</comment>
<dbReference type="PANTHER" id="PTHR13430">
    <property type="match status" value="1"/>
</dbReference>
<evidence type="ECO:0000256" key="1">
    <source>
        <dbReference type="ARBA" id="ARBA00005246"/>
    </source>
</evidence>
<feature type="region of interest" description="Disordered" evidence="4">
    <location>
        <begin position="1"/>
        <end position="81"/>
    </location>
</feature>
<keyword evidence="2 3" id="KW-0072">Autophagy</keyword>
<feature type="domain" description="Autophagy-related protein 13 N-terminal" evidence="5">
    <location>
        <begin position="88"/>
        <end position="223"/>
    </location>
</feature>
<feature type="region of interest" description="Disordered" evidence="4">
    <location>
        <begin position="588"/>
        <end position="607"/>
    </location>
</feature>
<dbReference type="GO" id="GO:0000423">
    <property type="term" value="P:mitophagy"/>
    <property type="evidence" value="ECO:0007669"/>
    <property type="project" value="TreeGrafter"/>
</dbReference>
<feature type="compositionally biased region" description="Polar residues" evidence="4">
    <location>
        <begin position="621"/>
        <end position="640"/>
    </location>
</feature>
<dbReference type="GO" id="GO:0034497">
    <property type="term" value="P:protein localization to phagophore assembly site"/>
    <property type="evidence" value="ECO:0007669"/>
    <property type="project" value="TreeGrafter"/>
</dbReference>
<evidence type="ECO:0000256" key="3">
    <source>
        <dbReference type="RuleBase" id="RU361214"/>
    </source>
</evidence>
<dbReference type="InterPro" id="IPR018731">
    <property type="entry name" value="Atg13_N"/>
</dbReference>
<name>A0A8H7ULH2_MORIS</name>
<dbReference type="EMBL" id="JAEPQZ010000003">
    <property type="protein sequence ID" value="KAG2183189.1"/>
    <property type="molecule type" value="Genomic_DNA"/>
</dbReference>
<protein>
    <recommendedName>
        <fullName evidence="3">Autophagy-related protein 13</fullName>
    </recommendedName>
</protein>
<proteinExistence type="inferred from homology"/>
<feature type="region of interest" description="Disordered" evidence="4">
    <location>
        <begin position="617"/>
        <end position="640"/>
    </location>
</feature>
<reference evidence="6" key="1">
    <citation type="submission" date="2020-12" db="EMBL/GenBank/DDBJ databases">
        <title>Metabolic potential, ecology and presence of endohyphal bacteria is reflected in genomic diversity of Mucoromycotina.</title>
        <authorList>
            <person name="Muszewska A."/>
            <person name="Okrasinska A."/>
            <person name="Steczkiewicz K."/>
            <person name="Drgas O."/>
            <person name="Orlowska M."/>
            <person name="Perlinska-Lenart U."/>
            <person name="Aleksandrzak-Piekarczyk T."/>
            <person name="Szatraj K."/>
            <person name="Zielenkiewicz U."/>
            <person name="Pilsyk S."/>
            <person name="Malc E."/>
            <person name="Mieczkowski P."/>
            <person name="Kruszewska J.S."/>
            <person name="Biernat P."/>
            <person name="Pawlowska J."/>
        </authorList>
    </citation>
    <scope>NUCLEOTIDE SEQUENCE</scope>
    <source>
        <strain evidence="6">WA0000067209</strain>
    </source>
</reference>
<dbReference type="GO" id="GO:0034727">
    <property type="term" value="P:piecemeal microautophagy of the nucleus"/>
    <property type="evidence" value="ECO:0007669"/>
    <property type="project" value="TreeGrafter"/>
</dbReference>
<dbReference type="Gene3D" id="3.30.900.10">
    <property type="entry name" value="HORMA domain"/>
    <property type="match status" value="2"/>
</dbReference>
<dbReference type="AlphaFoldDB" id="A0A8H7ULH2"/>
<evidence type="ECO:0000313" key="7">
    <source>
        <dbReference type="Proteomes" id="UP000654370"/>
    </source>
</evidence>
<comment type="similarity">
    <text evidence="1 3">Belongs to the ATG13 family. Fungi subfamily.</text>
</comment>
<dbReference type="OrthoDB" id="70161at2759"/>
<evidence type="ECO:0000259" key="5">
    <source>
        <dbReference type="Pfam" id="PF10033"/>
    </source>
</evidence>
<feature type="compositionally biased region" description="Polar residues" evidence="4">
    <location>
        <begin position="557"/>
        <end position="575"/>
    </location>
</feature>
<dbReference type="GO" id="GO:0005829">
    <property type="term" value="C:cytosol"/>
    <property type="evidence" value="ECO:0007669"/>
    <property type="project" value="TreeGrafter"/>
</dbReference>
<evidence type="ECO:0000313" key="6">
    <source>
        <dbReference type="EMBL" id="KAG2183189.1"/>
    </source>
</evidence>
<dbReference type="Pfam" id="PF10033">
    <property type="entry name" value="ATG13"/>
    <property type="match status" value="1"/>
</dbReference>
<dbReference type="GO" id="GO:1990316">
    <property type="term" value="C:Atg1/ULK1 kinase complex"/>
    <property type="evidence" value="ECO:0007669"/>
    <property type="project" value="InterPro"/>
</dbReference>
<dbReference type="PANTHER" id="PTHR13430:SF4">
    <property type="entry name" value="AUTOPHAGY-RELATED PROTEIN 13"/>
    <property type="match status" value="1"/>
</dbReference>
<sequence length="675" mass="75517">MYSKDRQPAVSTNPSTSNHTTHYKQNSRYESSHNHSSQELAATQAASKPSYDFSPRQDYSNKNDSHIPDKHVASSNVTRNDRRQDHIVQNFYAKVAQIVIQSRAYLENTKTFYSHRYSYSLEEKESIPKRLNRWFNLLTSDVDGLRDDLKFWRHQIAKGADRITPYPMIIDIYLDISKVPDDMVLITNNRDLQKPVNTLGTNGCKIQSILLETWTLQLNECEMDEYSGADGASLLFTDAPLSRGASNECETYEFADILSPIGALSLSVQYRTDCTIQAKYATVKDALGLESAIDDWQLSRLSRRSSNRTEDIEWPLNPYGPSAGVHRYSISPASSISSSFSTEESSTTTSVSYRRPSTPLVSPFKSKSLSSSFGTGSTQTKSIDSYPTSESNPPRNFSSSFERYYSNKAGREDDDYHSTSVDCSEPVSAESFAHQKQDPQAASGGTFSCDDELSVFMGIVEDKPDLKMFRRPSLRTMSSYEDGERDLFLESGSIGKSKAALSRFQYMKTSHTSLSESLSSSNTSSRPMSTAHSATDNLSSSISSISSFRSRELSNSGASHHQPTEIKSSTSSRQTADAKRASFLALQPKAIEEVPSPHSESYRTRRVQVSPPLVDRFNFKPSRQSSRPVSQTLPSTANRGYHRSTVNGYELFSQNTPPQEEDDPLIFAMNDMEHH</sequence>
<feature type="compositionally biased region" description="Low complexity" evidence="4">
    <location>
        <begin position="11"/>
        <end position="20"/>
    </location>
</feature>
<evidence type="ECO:0000256" key="2">
    <source>
        <dbReference type="ARBA" id="ARBA00023006"/>
    </source>
</evidence>
<feature type="compositionally biased region" description="Low complexity" evidence="4">
    <location>
        <begin position="537"/>
        <end position="556"/>
    </location>
</feature>
<feature type="compositionally biased region" description="Basic and acidic residues" evidence="4">
    <location>
        <begin position="59"/>
        <end position="72"/>
    </location>
</feature>
<evidence type="ECO:0000256" key="4">
    <source>
        <dbReference type="SAM" id="MobiDB-lite"/>
    </source>
</evidence>
<dbReference type="InterPro" id="IPR036570">
    <property type="entry name" value="HORMA_dom_sf"/>
</dbReference>
<dbReference type="Proteomes" id="UP000654370">
    <property type="component" value="Unassembled WGS sequence"/>
</dbReference>